<organism evidence="11 12">
    <name type="scientific">Paludisphaera mucosa</name>
    <dbReference type="NCBI Taxonomy" id="3030827"/>
    <lineage>
        <taxon>Bacteria</taxon>
        <taxon>Pseudomonadati</taxon>
        <taxon>Planctomycetota</taxon>
        <taxon>Planctomycetia</taxon>
        <taxon>Isosphaerales</taxon>
        <taxon>Isosphaeraceae</taxon>
        <taxon>Paludisphaera</taxon>
    </lineage>
</organism>
<dbReference type="GO" id="GO:0061603">
    <property type="term" value="F:molybdenum cofactor guanylyltransferase activity"/>
    <property type="evidence" value="ECO:0007669"/>
    <property type="project" value="UniProtKB-EC"/>
</dbReference>
<dbReference type="Proteomes" id="UP001216907">
    <property type="component" value="Unassembled WGS sequence"/>
</dbReference>
<comment type="caution">
    <text evidence="11">The sequence shown here is derived from an EMBL/GenBank/DDBJ whole genome shotgun (WGS) entry which is preliminary data.</text>
</comment>
<comment type="catalytic activity">
    <reaction evidence="8">
        <text>Mo-molybdopterin + GTP + H(+) = Mo-molybdopterin guanine dinucleotide + diphosphate</text>
        <dbReference type="Rhea" id="RHEA:34243"/>
        <dbReference type="ChEBI" id="CHEBI:15378"/>
        <dbReference type="ChEBI" id="CHEBI:33019"/>
        <dbReference type="ChEBI" id="CHEBI:37565"/>
        <dbReference type="ChEBI" id="CHEBI:71302"/>
        <dbReference type="ChEBI" id="CHEBI:71310"/>
        <dbReference type="EC" id="2.7.7.77"/>
    </reaction>
</comment>
<dbReference type="PANTHER" id="PTHR19136:SF81">
    <property type="entry name" value="MOLYBDENUM COFACTOR GUANYLYLTRANSFERASE"/>
    <property type="match status" value="1"/>
</dbReference>
<evidence type="ECO:0000256" key="5">
    <source>
        <dbReference type="ARBA" id="ARBA00022842"/>
    </source>
</evidence>
<evidence type="ECO:0000259" key="10">
    <source>
        <dbReference type="Pfam" id="PF12804"/>
    </source>
</evidence>
<comment type="function">
    <text evidence="8">Transfers a GMP moiety from GTP to Mo-molybdopterin (Mo-MPT) cofactor (Moco or molybdenum cofactor) to form Mo-molybdopterin guanine dinucleotide (Mo-MGD) cofactor.</text>
</comment>
<evidence type="ECO:0000313" key="12">
    <source>
        <dbReference type="Proteomes" id="UP001216907"/>
    </source>
</evidence>
<keyword evidence="6 8" id="KW-0342">GTP-binding</keyword>
<sequence>MSEVAAIVLCGGESRRMGRPKADLLFGTETLLARVTRLLSAVARPVVLAAAPDQVLPPTPTSVLLVRDLERGRGPLQGFATGLTAVPPAIEFVYLAAVDSPFFEPAWMDLLLSRIGDHDAAMPLVAGRPNPVAALYRVTPTRVAVESLLAQDVRRLTALSTALRRREVPEVDLRAVDADLRTLANLNTPEDYRRALEGLDERSEEGPRRPVSGPNPRSPRSL</sequence>
<comment type="caution">
    <text evidence="8">Lacks conserved residue(s) required for the propagation of feature annotation.</text>
</comment>
<evidence type="ECO:0000256" key="7">
    <source>
        <dbReference type="ARBA" id="ARBA00023150"/>
    </source>
</evidence>
<keyword evidence="11" id="KW-0548">Nucleotidyltransferase</keyword>
<keyword evidence="12" id="KW-1185">Reference proteome</keyword>
<reference evidence="11 12" key="1">
    <citation type="submission" date="2023-03" db="EMBL/GenBank/DDBJ databases">
        <title>Paludisphaera mucosa sp. nov. a novel planctomycete from northern fen.</title>
        <authorList>
            <person name="Ivanova A."/>
        </authorList>
    </citation>
    <scope>NUCLEOTIDE SEQUENCE [LARGE SCALE GENOMIC DNA]</scope>
    <source>
        <strain evidence="11 12">Pla2</strain>
    </source>
</reference>
<dbReference type="PANTHER" id="PTHR19136">
    <property type="entry name" value="MOLYBDENUM COFACTOR GUANYLYLTRANSFERASE"/>
    <property type="match status" value="1"/>
</dbReference>
<evidence type="ECO:0000256" key="9">
    <source>
        <dbReference type="SAM" id="MobiDB-lite"/>
    </source>
</evidence>
<name>A0ABT6F694_9BACT</name>
<feature type="compositionally biased region" description="Basic and acidic residues" evidence="9">
    <location>
        <begin position="192"/>
        <end position="208"/>
    </location>
</feature>
<evidence type="ECO:0000256" key="1">
    <source>
        <dbReference type="ARBA" id="ARBA00022490"/>
    </source>
</evidence>
<gene>
    <name evidence="8" type="primary">mobA</name>
    <name evidence="11" type="ORF">PZE19_04105</name>
</gene>
<comment type="subcellular location">
    <subcellularLocation>
        <location evidence="8">Cytoplasm</location>
    </subcellularLocation>
</comment>
<comment type="similarity">
    <text evidence="8">Belongs to the MobA family.</text>
</comment>
<feature type="region of interest" description="Disordered" evidence="9">
    <location>
        <begin position="192"/>
        <end position="222"/>
    </location>
</feature>
<comment type="domain">
    <text evidence="8">The N-terminal domain determines nucleotide recognition and specific binding, while the C-terminal domain determines the specific binding to the target protein.</text>
</comment>
<evidence type="ECO:0000256" key="6">
    <source>
        <dbReference type="ARBA" id="ARBA00023134"/>
    </source>
</evidence>
<feature type="binding site" evidence="8">
    <location>
        <position position="99"/>
    </location>
    <ligand>
        <name>GTP</name>
        <dbReference type="ChEBI" id="CHEBI:37565"/>
    </ligand>
</feature>
<evidence type="ECO:0000256" key="8">
    <source>
        <dbReference type="HAMAP-Rule" id="MF_00316"/>
    </source>
</evidence>
<dbReference type="EMBL" id="JARRAG010000001">
    <property type="protein sequence ID" value="MDG3002938.1"/>
    <property type="molecule type" value="Genomic_DNA"/>
</dbReference>
<dbReference type="SUPFAM" id="SSF53448">
    <property type="entry name" value="Nucleotide-diphospho-sugar transferases"/>
    <property type="match status" value="1"/>
</dbReference>
<accession>A0ABT6F694</accession>
<keyword evidence="2 8" id="KW-0808">Transferase</keyword>
<keyword evidence="1 8" id="KW-0963">Cytoplasm</keyword>
<keyword evidence="7 8" id="KW-0501">Molybdenum cofactor biosynthesis</keyword>
<dbReference type="HAMAP" id="MF_00316">
    <property type="entry name" value="MobA"/>
    <property type="match status" value="1"/>
</dbReference>
<dbReference type="InterPro" id="IPR013482">
    <property type="entry name" value="Molybde_CF_guanTrfase"/>
</dbReference>
<evidence type="ECO:0000256" key="3">
    <source>
        <dbReference type="ARBA" id="ARBA00022723"/>
    </source>
</evidence>
<comment type="cofactor">
    <cofactor evidence="8">
        <name>Mg(2+)</name>
        <dbReference type="ChEBI" id="CHEBI:18420"/>
    </cofactor>
</comment>
<keyword evidence="5 8" id="KW-0460">Magnesium</keyword>
<evidence type="ECO:0000256" key="2">
    <source>
        <dbReference type="ARBA" id="ARBA00022679"/>
    </source>
</evidence>
<keyword evidence="3 8" id="KW-0479">Metal-binding</keyword>
<feature type="binding site" evidence="8">
    <location>
        <begin position="9"/>
        <end position="11"/>
    </location>
    <ligand>
        <name>GTP</name>
        <dbReference type="ChEBI" id="CHEBI:37565"/>
    </ligand>
</feature>
<feature type="binding site" evidence="8">
    <location>
        <position position="68"/>
    </location>
    <ligand>
        <name>GTP</name>
        <dbReference type="ChEBI" id="CHEBI:37565"/>
    </ligand>
</feature>
<keyword evidence="4 8" id="KW-0547">Nucleotide-binding</keyword>
<protein>
    <recommendedName>
        <fullName evidence="8">Probable molybdenum cofactor guanylyltransferase</fullName>
        <shortName evidence="8">MoCo guanylyltransferase</shortName>
        <ecNumber evidence="8">2.7.7.77</ecNumber>
    </recommendedName>
    <alternativeName>
        <fullName evidence="8">GTP:molybdopterin guanylyltransferase</fullName>
    </alternativeName>
    <alternativeName>
        <fullName evidence="8">Mo-MPT guanylyltransferase</fullName>
    </alternativeName>
    <alternativeName>
        <fullName evidence="8">Molybdopterin guanylyltransferase</fullName>
    </alternativeName>
    <alternativeName>
        <fullName evidence="8">Molybdopterin-guanine dinucleotide synthase</fullName>
        <shortName evidence="8">MGD synthase</shortName>
    </alternativeName>
</protein>
<feature type="domain" description="MobA-like NTP transferase" evidence="10">
    <location>
        <begin position="6"/>
        <end position="157"/>
    </location>
</feature>
<dbReference type="CDD" id="cd02503">
    <property type="entry name" value="MobA"/>
    <property type="match status" value="1"/>
</dbReference>
<evidence type="ECO:0000256" key="4">
    <source>
        <dbReference type="ARBA" id="ARBA00022741"/>
    </source>
</evidence>
<dbReference type="Gene3D" id="3.90.550.10">
    <property type="entry name" value="Spore Coat Polysaccharide Biosynthesis Protein SpsA, Chain A"/>
    <property type="match status" value="1"/>
</dbReference>
<dbReference type="RefSeq" id="WP_277859297.1">
    <property type="nucleotide sequence ID" value="NZ_JARRAG010000001.1"/>
</dbReference>
<evidence type="ECO:0000313" key="11">
    <source>
        <dbReference type="EMBL" id="MDG3002938.1"/>
    </source>
</evidence>
<feature type="binding site" evidence="8">
    <location>
        <position position="21"/>
    </location>
    <ligand>
        <name>GTP</name>
        <dbReference type="ChEBI" id="CHEBI:37565"/>
    </ligand>
</feature>
<dbReference type="Pfam" id="PF12804">
    <property type="entry name" value="NTP_transf_3"/>
    <property type="match status" value="1"/>
</dbReference>
<dbReference type="EC" id="2.7.7.77" evidence="8"/>
<feature type="binding site" evidence="8">
    <location>
        <position position="99"/>
    </location>
    <ligand>
        <name>Mg(2+)</name>
        <dbReference type="ChEBI" id="CHEBI:18420"/>
    </ligand>
</feature>
<proteinExistence type="inferred from homology"/>
<dbReference type="InterPro" id="IPR025877">
    <property type="entry name" value="MobA-like_NTP_Trfase"/>
</dbReference>
<dbReference type="InterPro" id="IPR029044">
    <property type="entry name" value="Nucleotide-diphossugar_trans"/>
</dbReference>